<dbReference type="SUPFAM" id="SSF46785">
    <property type="entry name" value="Winged helix' DNA-binding domain"/>
    <property type="match status" value="1"/>
</dbReference>
<organism evidence="1 2">
    <name type="scientific">Bacteriovorax stolpii</name>
    <name type="common">Bdellovibrio stolpii</name>
    <dbReference type="NCBI Taxonomy" id="960"/>
    <lineage>
        <taxon>Bacteria</taxon>
        <taxon>Pseudomonadati</taxon>
        <taxon>Bdellovibrionota</taxon>
        <taxon>Bacteriovoracia</taxon>
        <taxon>Bacteriovoracales</taxon>
        <taxon>Bacteriovoracaceae</taxon>
        <taxon>Bacteriovorax</taxon>
    </lineage>
</organism>
<keyword evidence="2" id="KW-1185">Reference proteome</keyword>
<proteinExistence type="predicted"/>
<accession>A0A2K9NQP8</accession>
<evidence type="ECO:0000313" key="2">
    <source>
        <dbReference type="Proteomes" id="UP000235584"/>
    </source>
</evidence>
<dbReference type="Gene3D" id="1.10.10.10">
    <property type="entry name" value="Winged helix-like DNA-binding domain superfamily/Winged helix DNA-binding domain"/>
    <property type="match status" value="1"/>
</dbReference>
<dbReference type="GO" id="GO:0003700">
    <property type="term" value="F:DNA-binding transcription factor activity"/>
    <property type="evidence" value="ECO:0007669"/>
    <property type="project" value="InterPro"/>
</dbReference>
<dbReference type="Proteomes" id="UP000235584">
    <property type="component" value="Chromosome"/>
</dbReference>
<dbReference type="RefSeq" id="WP_102242379.1">
    <property type="nucleotide sequence ID" value="NZ_CP025704.1"/>
</dbReference>
<name>A0A2K9NQP8_BACTC</name>
<dbReference type="AlphaFoldDB" id="A0A2K9NQP8"/>
<dbReference type="InterPro" id="IPR000835">
    <property type="entry name" value="HTH_MarR-typ"/>
</dbReference>
<dbReference type="PROSITE" id="PS50995">
    <property type="entry name" value="HTH_MARR_2"/>
    <property type="match status" value="1"/>
</dbReference>
<dbReference type="InterPro" id="IPR002577">
    <property type="entry name" value="HTH_HxlR"/>
</dbReference>
<protein>
    <submittedName>
        <fullName evidence="1">Uncharacterized protein</fullName>
    </submittedName>
</protein>
<dbReference type="Pfam" id="PF01638">
    <property type="entry name" value="HxlR"/>
    <property type="match status" value="1"/>
</dbReference>
<dbReference type="InterPro" id="IPR036390">
    <property type="entry name" value="WH_DNA-bd_sf"/>
</dbReference>
<dbReference type="KEGG" id="bsto:C0V70_02965"/>
<evidence type="ECO:0000313" key="1">
    <source>
        <dbReference type="EMBL" id="AUN97084.1"/>
    </source>
</evidence>
<reference evidence="1 2" key="1">
    <citation type="submission" date="2018-01" db="EMBL/GenBank/DDBJ databases">
        <title>Complete genome sequence of Bacteriovorax stolpii DSM12778.</title>
        <authorList>
            <person name="Tang B."/>
            <person name="Chang J."/>
        </authorList>
    </citation>
    <scope>NUCLEOTIDE SEQUENCE [LARGE SCALE GENOMIC DNA]</scope>
    <source>
        <strain evidence="1 2">DSM 12778</strain>
    </source>
</reference>
<dbReference type="InterPro" id="IPR036388">
    <property type="entry name" value="WH-like_DNA-bd_sf"/>
</dbReference>
<dbReference type="SMART" id="SM00347">
    <property type="entry name" value="HTH_MARR"/>
    <property type="match status" value="1"/>
</dbReference>
<sequence>MKKPKLDKFINESATISLISNGMRLQKELNLGLKDFGLNLNQSLILLAIFFEPEKTIRFNDLSEIIPTTKGNISHCTSFLEENKFITRQMVDNDLRGYSYSLTPKGSKLCLSLIKFFDAIENNCDKKFSQAKIKDFIGMAEELASWKS</sequence>
<dbReference type="EMBL" id="CP025704">
    <property type="protein sequence ID" value="AUN97084.1"/>
    <property type="molecule type" value="Genomic_DNA"/>
</dbReference>
<gene>
    <name evidence="1" type="ORF">C0V70_02965</name>
</gene>